<evidence type="ECO:0000256" key="4">
    <source>
        <dbReference type="ARBA" id="ARBA00023242"/>
    </source>
</evidence>
<dbReference type="InterPro" id="IPR056807">
    <property type="entry name" value="LIM_FHL1/2/3/5_N"/>
</dbReference>
<dbReference type="GO" id="GO:0003712">
    <property type="term" value="F:transcription coregulator activity"/>
    <property type="evidence" value="ECO:0007669"/>
    <property type="project" value="TreeGrafter"/>
</dbReference>
<dbReference type="Pfam" id="PF25076">
    <property type="entry name" value="LIM_FHL2-3_N"/>
    <property type="match status" value="1"/>
</dbReference>
<dbReference type="Ensembl" id="ENSAPLT00000044040.1">
    <property type="protein sequence ID" value="ENSAPLP00000032759.1"/>
    <property type="gene ID" value="ENSAPLG00000013513.2"/>
</dbReference>
<reference evidence="6" key="3">
    <citation type="submission" date="2025-09" db="UniProtKB">
        <authorList>
            <consortium name="Ensembl"/>
        </authorList>
    </citation>
    <scope>IDENTIFICATION</scope>
</reference>
<feature type="domain" description="FHL1/2/3/5 N-terminal LIM" evidence="5">
    <location>
        <begin position="97"/>
        <end position="124"/>
    </location>
</feature>
<gene>
    <name evidence="6" type="primary">FHL2</name>
</gene>
<keyword evidence="3" id="KW-0440">LIM domain</keyword>
<keyword evidence="4" id="KW-0539">Nucleus</keyword>
<dbReference type="Proteomes" id="UP000016666">
    <property type="component" value="Chromosome 1"/>
</dbReference>
<dbReference type="PANTHER" id="PTHR24205">
    <property type="entry name" value="FOUR AND A HALF LIM DOMAINS PROTEIN"/>
    <property type="match status" value="1"/>
</dbReference>
<accession>A0A493U3Y0</accession>
<comment type="subcellular location">
    <subcellularLocation>
        <location evidence="1">Nucleus</location>
    </subcellularLocation>
</comment>
<dbReference type="GeneTree" id="ENSGT00950000183028"/>
<dbReference type="GO" id="GO:0030018">
    <property type="term" value="C:Z disc"/>
    <property type="evidence" value="ECO:0007669"/>
    <property type="project" value="TreeGrafter"/>
</dbReference>
<evidence type="ECO:0000256" key="2">
    <source>
        <dbReference type="ARBA" id="ARBA00022737"/>
    </source>
</evidence>
<dbReference type="SUPFAM" id="SSF57716">
    <property type="entry name" value="Glucocorticoid receptor-like (DNA-binding domain)"/>
    <property type="match status" value="1"/>
</dbReference>
<dbReference type="GO" id="GO:0000122">
    <property type="term" value="P:negative regulation of transcription by RNA polymerase II"/>
    <property type="evidence" value="ECO:0007669"/>
    <property type="project" value="TreeGrafter"/>
</dbReference>
<dbReference type="GO" id="GO:0070885">
    <property type="term" value="P:negative regulation of calcineurin-NFAT signaling cascade"/>
    <property type="evidence" value="ECO:0007669"/>
    <property type="project" value="TreeGrafter"/>
</dbReference>
<name>A0A493U3Y0_ANAPP</name>
<sequence>PNKAVSLRFCPRPLSLAGSRAEAPPGCSKAGRCAPHPFVNGRDPLPLLREVTLAARCCSANTVDGLCTGKTGSHQHHISSFYVNSWTPDTNMTERFDCHYCKESLFGKKYILREDSPYCVKCYENLYSNTCEECKKPIGADCKVRQSCVSSWKSWQSNILPHSCKHIPHSTQKC</sequence>
<keyword evidence="7" id="KW-1185">Reference proteome</keyword>
<proteinExistence type="predicted"/>
<evidence type="ECO:0000256" key="3">
    <source>
        <dbReference type="ARBA" id="ARBA00023038"/>
    </source>
</evidence>
<keyword evidence="3" id="KW-0862">Zinc</keyword>
<evidence type="ECO:0000256" key="1">
    <source>
        <dbReference type="ARBA" id="ARBA00004123"/>
    </source>
</evidence>
<evidence type="ECO:0000313" key="6">
    <source>
        <dbReference type="Ensembl" id="ENSAPLP00000032759.1"/>
    </source>
</evidence>
<reference evidence="6 7" key="1">
    <citation type="submission" date="2017-10" db="EMBL/GenBank/DDBJ databases">
        <title>A new Pekin duck reference genome.</title>
        <authorList>
            <person name="Hou Z.-C."/>
            <person name="Zhou Z.-K."/>
            <person name="Zhu F."/>
            <person name="Hou S.-S."/>
        </authorList>
    </citation>
    <scope>NUCLEOTIDE SEQUENCE [LARGE SCALE GENOMIC DNA]</scope>
</reference>
<organism evidence="6 7">
    <name type="scientific">Anas platyrhynchos platyrhynchos</name>
    <name type="common">Northern mallard</name>
    <dbReference type="NCBI Taxonomy" id="8840"/>
    <lineage>
        <taxon>Eukaryota</taxon>
        <taxon>Metazoa</taxon>
        <taxon>Chordata</taxon>
        <taxon>Craniata</taxon>
        <taxon>Vertebrata</taxon>
        <taxon>Euteleostomi</taxon>
        <taxon>Archelosauria</taxon>
        <taxon>Archosauria</taxon>
        <taxon>Dinosauria</taxon>
        <taxon>Saurischia</taxon>
        <taxon>Theropoda</taxon>
        <taxon>Coelurosauria</taxon>
        <taxon>Aves</taxon>
        <taxon>Neognathae</taxon>
        <taxon>Galloanserae</taxon>
        <taxon>Anseriformes</taxon>
        <taxon>Anatidae</taxon>
        <taxon>Anatinae</taxon>
        <taxon>Anas</taxon>
    </lineage>
</organism>
<evidence type="ECO:0000259" key="5">
    <source>
        <dbReference type="Pfam" id="PF25076"/>
    </source>
</evidence>
<dbReference type="GO" id="GO:0005634">
    <property type="term" value="C:nucleus"/>
    <property type="evidence" value="ECO:0007669"/>
    <property type="project" value="UniProtKB-SubCell"/>
</dbReference>
<evidence type="ECO:0000313" key="7">
    <source>
        <dbReference type="Proteomes" id="UP000016666"/>
    </source>
</evidence>
<dbReference type="AlphaFoldDB" id="A0A493U3Y0"/>
<reference evidence="6" key="2">
    <citation type="submission" date="2025-08" db="UniProtKB">
        <authorList>
            <consortium name="Ensembl"/>
        </authorList>
    </citation>
    <scope>IDENTIFICATION</scope>
</reference>
<keyword evidence="3" id="KW-0479">Metal-binding</keyword>
<dbReference type="PANTHER" id="PTHR24205:SF3">
    <property type="entry name" value="FOUR AND A HALF LIM DOMAINS PROTEIN 2"/>
    <property type="match status" value="1"/>
</dbReference>
<keyword evidence="2" id="KW-0677">Repeat</keyword>
<protein>
    <submittedName>
        <fullName evidence="6">Four and a half LIM domains 2</fullName>
    </submittedName>
</protein>
<dbReference type="Gene3D" id="2.10.110.10">
    <property type="entry name" value="Cysteine Rich Protein"/>
    <property type="match status" value="1"/>
</dbReference>